<keyword evidence="3" id="KW-1185">Reference proteome</keyword>
<dbReference type="PANTHER" id="PTHR47592:SF27">
    <property type="entry name" value="OS08G0421700 PROTEIN"/>
    <property type="match status" value="1"/>
</dbReference>
<comment type="caution">
    <text evidence="2">The sequence shown here is derived from an EMBL/GenBank/DDBJ whole genome shotgun (WGS) entry which is preliminary data.</text>
</comment>
<evidence type="ECO:0000313" key="2">
    <source>
        <dbReference type="EMBL" id="GMJ03352.1"/>
    </source>
</evidence>
<protein>
    <recommendedName>
        <fullName evidence="4">Gag-pol polyprotein</fullName>
    </recommendedName>
</protein>
<reference evidence="2" key="1">
    <citation type="submission" date="2023-05" db="EMBL/GenBank/DDBJ databases">
        <title>Genome and transcriptome analyses reveal genes involved in the formation of fine ridges on petal epidermal cells in Hibiscus trionum.</title>
        <authorList>
            <person name="Koshimizu S."/>
            <person name="Masuda S."/>
            <person name="Ishii T."/>
            <person name="Shirasu K."/>
            <person name="Hoshino A."/>
            <person name="Arita M."/>
        </authorList>
    </citation>
    <scope>NUCLEOTIDE SEQUENCE</scope>
    <source>
        <strain evidence="2">Hamamatsu line</strain>
    </source>
</reference>
<evidence type="ECO:0000256" key="1">
    <source>
        <dbReference type="SAM" id="MobiDB-lite"/>
    </source>
</evidence>
<feature type="compositionally biased region" description="Low complexity" evidence="1">
    <location>
        <begin position="14"/>
        <end position="27"/>
    </location>
</feature>
<dbReference type="Pfam" id="PF14223">
    <property type="entry name" value="Retrotran_gag_2"/>
    <property type="match status" value="1"/>
</dbReference>
<proteinExistence type="predicted"/>
<evidence type="ECO:0008006" key="4">
    <source>
        <dbReference type="Google" id="ProtNLM"/>
    </source>
</evidence>
<dbReference type="OrthoDB" id="1432175at2759"/>
<organism evidence="2 3">
    <name type="scientific">Hibiscus trionum</name>
    <name type="common">Flower of an hour</name>
    <dbReference type="NCBI Taxonomy" id="183268"/>
    <lineage>
        <taxon>Eukaryota</taxon>
        <taxon>Viridiplantae</taxon>
        <taxon>Streptophyta</taxon>
        <taxon>Embryophyta</taxon>
        <taxon>Tracheophyta</taxon>
        <taxon>Spermatophyta</taxon>
        <taxon>Magnoliopsida</taxon>
        <taxon>eudicotyledons</taxon>
        <taxon>Gunneridae</taxon>
        <taxon>Pentapetalae</taxon>
        <taxon>rosids</taxon>
        <taxon>malvids</taxon>
        <taxon>Malvales</taxon>
        <taxon>Malvaceae</taxon>
        <taxon>Malvoideae</taxon>
        <taxon>Hibiscus</taxon>
    </lineage>
</organism>
<feature type="compositionally biased region" description="Polar residues" evidence="1">
    <location>
        <begin position="1"/>
        <end position="13"/>
    </location>
</feature>
<dbReference type="Proteomes" id="UP001165190">
    <property type="component" value="Unassembled WGS sequence"/>
</dbReference>
<evidence type="ECO:0000313" key="3">
    <source>
        <dbReference type="Proteomes" id="UP001165190"/>
    </source>
</evidence>
<dbReference type="EMBL" id="BSYR01000037">
    <property type="protein sequence ID" value="GMJ03352.1"/>
    <property type="molecule type" value="Genomic_DNA"/>
</dbReference>
<sequence>MANDTLETTTPTESNQNTSRDSTNNNTRVPETVQIIPNATFAKPFPDISKIEVFDGENFKRWQERVYSVLDMHEVAFALTESLSPTASEKQIECWIHANKESKEIWDNMILKYTAEDVGKQKFIIEKFYRWEMTEDVEVKDQINEYHKLLEDLKSENITLSEEFVVGLFIEKLPPS</sequence>
<feature type="region of interest" description="Disordered" evidence="1">
    <location>
        <begin position="1"/>
        <end position="30"/>
    </location>
</feature>
<dbReference type="PANTHER" id="PTHR47592">
    <property type="entry name" value="PBF68 PROTEIN"/>
    <property type="match status" value="1"/>
</dbReference>
<name>A0A9W7IW02_HIBTR</name>
<gene>
    <name evidence="2" type="ORF">HRI_004004400</name>
</gene>
<accession>A0A9W7IW02</accession>
<dbReference type="AlphaFoldDB" id="A0A9W7IW02"/>